<feature type="region of interest" description="Disordered" evidence="12">
    <location>
        <begin position="315"/>
        <end position="348"/>
    </location>
</feature>
<dbReference type="GO" id="GO:0000978">
    <property type="term" value="F:RNA polymerase II cis-regulatory region sequence-specific DNA binding"/>
    <property type="evidence" value="ECO:0000318"/>
    <property type="project" value="GO_Central"/>
</dbReference>
<dbReference type="GO" id="GO:0006357">
    <property type="term" value="P:regulation of transcription by RNA polymerase II"/>
    <property type="evidence" value="ECO:0000318"/>
    <property type="project" value="GO_Central"/>
</dbReference>
<keyword evidence="15" id="KW-1185">Reference proteome</keyword>
<dbReference type="SMART" id="SM00339">
    <property type="entry name" value="FH"/>
    <property type="match status" value="1"/>
</dbReference>
<dbReference type="InterPro" id="IPR036390">
    <property type="entry name" value="WH_DNA-bd_sf"/>
</dbReference>
<feature type="domain" description="Fork-head" evidence="13">
    <location>
        <begin position="175"/>
        <end position="270"/>
    </location>
</feature>
<evidence type="ECO:0000256" key="7">
    <source>
        <dbReference type="ARBA" id="ARBA00023125"/>
    </source>
</evidence>
<keyword evidence="6" id="KW-0805">Transcription regulation</keyword>
<dbReference type="GO" id="GO:0030154">
    <property type="term" value="P:cell differentiation"/>
    <property type="evidence" value="ECO:0000318"/>
    <property type="project" value="GO_Central"/>
</dbReference>
<evidence type="ECO:0000256" key="8">
    <source>
        <dbReference type="ARBA" id="ARBA00023163"/>
    </source>
</evidence>
<dbReference type="FunCoup" id="A0A7M7G0M1">
    <property type="interactions" value="9"/>
</dbReference>
<dbReference type="GeneID" id="751846"/>
<dbReference type="GO" id="GO:0009653">
    <property type="term" value="P:anatomical structure morphogenesis"/>
    <property type="evidence" value="ECO:0000318"/>
    <property type="project" value="GO_Central"/>
</dbReference>
<dbReference type="Gene3D" id="1.10.10.10">
    <property type="entry name" value="Winged helix-like DNA-binding domain superfamily/Winged helix DNA-binding domain"/>
    <property type="match status" value="1"/>
</dbReference>
<dbReference type="AlphaFoldDB" id="A0A7M7G0M1"/>
<name>A0A7M7G0M1_STRPU</name>
<dbReference type="SUPFAM" id="SSF46785">
    <property type="entry name" value="Winged helix' DNA-binding domain"/>
    <property type="match status" value="1"/>
</dbReference>
<dbReference type="InterPro" id="IPR018122">
    <property type="entry name" value="TF_fork_head_CS_1"/>
</dbReference>
<keyword evidence="2" id="KW-1017">Isopeptide bond</keyword>
<dbReference type="RefSeq" id="XP_001200755.1">
    <property type="nucleotide sequence ID" value="XM_001200755.4"/>
</dbReference>
<evidence type="ECO:0000313" key="15">
    <source>
        <dbReference type="Proteomes" id="UP000007110"/>
    </source>
</evidence>
<evidence type="ECO:0000256" key="6">
    <source>
        <dbReference type="ARBA" id="ARBA00023015"/>
    </source>
</evidence>
<dbReference type="PANTHER" id="PTHR11829">
    <property type="entry name" value="FORKHEAD BOX PROTEIN"/>
    <property type="match status" value="1"/>
</dbReference>
<keyword evidence="9 11" id="KW-0539">Nucleus</keyword>
<keyword evidence="3" id="KW-0597">Phosphoprotein</keyword>
<reference evidence="15" key="1">
    <citation type="submission" date="2015-02" db="EMBL/GenBank/DDBJ databases">
        <title>Genome sequencing for Strongylocentrotus purpuratus.</title>
        <authorList>
            <person name="Murali S."/>
            <person name="Liu Y."/>
            <person name="Vee V."/>
            <person name="English A."/>
            <person name="Wang M."/>
            <person name="Skinner E."/>
            <person name="Han Y."/>
            <person name="Muzny D.M."/>
            <person name="Worley K.C."/>
            <person name="Gibbs R.A."/>
        </authorList>
    </citation>
    <scope>NUCLEOTIDE SEQUENCE</scope>
</reference>
<dbReference type="OrthoDB" id="5954824at2759"/>
<protein>
    <recommendedName>
        <fullName evidence="10">Forkhead box protein L2</fullName>
    </recommendedName>
</protein>
<feature type="region of interest" description="Disordered" evidence="12">
    <location>
        <begin position="130"/>
        <end position="177"/>
    </location>
</feature>
<dbReference type="PANTHER" id="PTHR11829:SF411">
    <property type="entry name" value="FORKHEAD BOX PROTEIN L2"/>
    <property type="match status" value="1"/>
</dbReference>
<accession>A0A7M7G0M1</accession>
<feature type="compositionally biased region" description="Polar residues" evidence="12">
    <location>
        <begin position="133"/>
        <end position="145"/>
    </location>
</feature>
<dbReference type="EnsemblMetazoa" id="XM_001200755">
    <property type="protein sequence ID" value="XP_001200755"/>
    <property type="gene ID" value="LOC751846"/>
</dbReference>
<dbReference type="GO" id="GO:0000981">
    <property type="term" value="F:DNA-binding transcription factor activity, RNA polymerase II-specific"/>
    <property type="evidence" value="ECO:0000318"/>
    <property type="project" value="GO_Central"/>
</dbReference>
<evidence type="ECO:0000256" key="11">
    <source>
        <dbReference type="PROSITE-ProRule" id="PRU00089"/>
    </source>
</evidence>
<evidence type="ECO:0000256" key="3">
    <source>
        <dbReference type="ARBA" id="ARBA00022553"/>
    </source>
</evidence>
<dbReference type="KEGG" id="spu:751846"/>
<sequence>MDTVYYHRLTGAFQPVGPTSTNQTNTGVECYGNSIKNDPTLAVGLHRAGAFVTHQATSSSSSPSCPGSLSVEAMVNKAGCFGTSREDGKAYPMTLQHYSECIPVGAPTTSARVISSDGVAEPSMLSVAARAEQVSSPMRLSSRSVQTDDVADDETTKDDREKKPINDDKPDPSQKPPFSYVALIAMAIKDSPERKLTLSQIYQYIINKFSYYEKNKKGWQNSIRHNLSLNECFLKIAREGGGGEKKGNYWTLDPAYDDMFEKGNYRRRRRLRRPHRPIAIIDRSYMAADGGYPSYPRCIQYGSSWGMCPPPPPAVPSTHQLQPQYPSGPCQLSSSPTPSHRGLIPSSLTTQYSPSSYSQFTPCTLSPSPNTGYISSVGLSQNSAISSASTGYEEGELGLVAIGAGCGTWHV</sequence>
<evidence type="ECO:0000256" key="5">
    <source>
        <dbReference type="ARBA" id="ARBA00022843"/>
    </source>
</evidence>
<dbReference type="InterPro" id="IPR047515">
    <property type="entry name" value="FH_FOXL2"/>
</dbReference>
<feature type="compositionally biased region" description="Polar residues" evidence="12">
    <location>
        <begin position="317"/>
        <end position="338"/>
    </location>
</feature>
<reference evidence="14" key="2">
    <citation type="submission" date="2021-01" db="UniProtKB">
        <authorList>
            <consortium name="EnsemblMetazoa"/>
        </authorList>
    </citation>
    <scope>IDENTIFICATION</scope>
</reference>
<dbReference type="InterPro" id="IPR050211">
    <property type="entry name" value="FOX_domain-containing"/>
</dbReference>
<evidence type="ECO:0000256" key="9">
    <source>
        <dbReference type="ARBA" id="ARBA00023242"/>
    </source>
</evidence>
<evidence type="ECO:0000256" key="1">
    <source>
        <dbReference type="ARBA" id="ARBA00004123"/>
    </source>
</evidence>
<keyword evidence="7 11" id="KW-0238">DNA-binding</keyword>
<dbReference type="PROSITE" id="PS00657">
    <property type="entry name" value="FORK_HEAD_1"/>
    <property type="match status" value="1"/>
</dbReference>
<dbReference type="OMA" id="PRCIQYG"/>
<evidence type="ECO:0000256" key="2">
    <source>
        <dbReference type="ARBA" id="ARBA00022499"/>
    </source>
</evidence>
<feature type="DNA-binding region" description="Fork-head" evidence="11">
    <location>
        <begin position="175"/>
        <end position="270"/>
    </location>
</feature>
<keyword evidence="4" id="KW-0221">Differentiation</keyword>
<proteinExistence type="predicted"/>
<evidence type="ECO:0000259" key="13">
    <source>
        <dbReference type="PROSITE" id="PS50039"/>
    </source>
</evidence>
<dbReference type="InterPro" id="IPR036388">
    <property type="entry name" value="WH-like_DNA-bd_sf"/>
</dbReference>
<dbReference type="PRINTS" id="PR00053">
    <property type="entry name" value="FORKHEAD"/>
</dbReference>
<dbReference type="InParanoid" id="A0A7M7G0M1"/>
<dbReference type="InterPro" id="IPR030456">
    <property type="entry name" value="TF_fork_head_CS_2"/>
</dbReference>
<evidence type="ECO:0000256" key="12">
    <source>
        <dbReference type="SAM" id="MobiDB-lite"/>
    </source>
</evidence>
<evidence type="ECO:0000256" key="4">
    <source>
        <dbReference type="ARBA" id="ARBA00022782"/>
    </source>
</evidence>
<dbReference type="PROSITE" id="PS00658">
    <property type="entry name" value="FORK_HEAD_2"/>
    <property type="match status" value="1"/>
</dbReference>
<dbReference type="PROSITE" id="PS50039">
    <property type="entry name" value="FORK_HEAD_3"/>
    <property type="match status" value="1"/>
</dbReference>
<dbReference type="Pfam" id="PF00250">
    <property type="entry name" value="Forkhead"/>
    <property type="match status" value="1"/>
</dbReference>
<evidence type="ECO:0000256" key="10">
    <source>
        <dbReference type="ARBA" id="ARBA00034872"/>
    </source>
</evidence>
<keyword evidence="5" id="KW-0832">Ubl conjugation</keyword>
<feature type="compositionally biased region" description="Basic and acidic residues" evidence="12">
    <location>
        <begin position="157"/>
        <end position="172"/>
    </location>
</feature>
<evidence type="ECO:0000313" key="14">
    <source>
        <dbReference type="EnsemblMetazoa" id="XP_001200755"/>
    </source>
</evidence>
<organism evidence="14 15">
    <name type="scientific">Strongylocentrotus purpuratus</name>
    <name type="common">Purple sea urchin</name>
    <dbReference type="NCBI Taxonomy" id="7668"/>
    <lineage>
        <taxon>Eukaryota</taxon>
        <taxon>Metazoa</taxon>
        <taxon>Echinodermata</taxon>
        <taxon>Eleutherozoa</taxon>
        <taxon>Echinozoa</taxon>
        <taxon>Echinoidea</taxon>
        <taxon>Euechinoidea</taxon>
        <taxon>Echinacea</taxon>
        <taxon>Camarodonta</taxon>
        <taxon>Echinidea</taxon>
        <taxon>Strongylocentrotidae</taxon>
        <taxon>Strongylocentrotus</taxon>
    </lineage>
</organism>
<comment type="subcellular location">
    <subcellularLocation>
        <location evidence="1 11">Nucleus</location>
    </subcellularLocation>
</comment>
<dbReference type="FunFam" id="1.10.10.10:FF:000016">
    <property type="entry name" value="Forkhead box protein I1"/>
    <property type="match status" value="1"/>
</dbReference>
<dbReference type="InterPro" id="IPR001766">
    <property type="entry name" value="Fork_head_dom"/>
</dbReference>
<dbReference type="GO" id="GO:0005634">
    <property type="term" value="C:nucleus"/>
    <property type="evidence" value="ECO:0007669"/>
    <property type="project" value="UniProtKB-SubCell"/>
</dbReference>
<dbReference type="Proteomes" id="UP000007110">
    <property type="component" value="Unassembled WGS sequence"/>
</dbReference>
<dbReference type="CDD" id="cd20028">
    <property type="entry name" value="FH_FOXL2"/>
    <property type="match status" value="1"/>
</dbReference>
<keyword evidence="8" id="KW-0804">Transcription</keyword>